<sequence>MTENASAKDLRSLLKSVETAGWDYARIELDGLTIVVSKDADPGIHTVIPATAEVAREQGLGNVPVSPSPSIPAKAPIASPTMPTEAPSFEDATTVGSPSIGLFWRSPKPGAPHFIEVGQEVSADDTVCIIEVMKLMTHVRAGHDGTIARIHPSNGDMVEYGTPLVDIVPKK</sequence>
<evidence type="ECO:0000256" key="7">
    <source>
        <dbReference type="ARBA" id="ARBA00023267"/>
    </source>
</evidence>
<dbReference type="InterPro" id="IPR011053">
    <property type="entry name" value="Single_hybrid_motif"/>
</dbReference>
<evidence type="ECO:0000313" key="9">
    <source>
        <dbReference type="EMBL" id="CAB4927595.1"/>
    </source>
</evidence>
<dbReference type="PROSITE" id="PS00188">
    <property type="entry name" value="BIOTIN"/>
    <property type="match status" value="1"/>
</dbReference>
<dbReference type="InterPro" id="IPR001882">
    <property type="entry name" value="Biotin_BS"/>
</dbReference>
<evidence type="ECO:0000256" key="2">
    <source>
        <dbReference type="ARBA" id="ARBA00017562"/>
    </source>
</evidence>
<name>A0A6J7I9L0_9ZZZZ</name>
<dbReference type="InterPro" id="IPR000089">
    <property type="entry name" value="Biotin_lipoyl"/>
</dbReference>
<dbReference type="UniPathway" id="UPA00094"/>
<dbReference type="Pfam" id="PF00364">
    <property type="entry name" value="Biotin_lipoyl"/>
    <property type="match status" value="1"/>
</dbReference>
<feature type="domain" description="Lipoyl-binding" evidence="8">
    <location>
        <begin position="92"/>
        <end position="168"/>
    </location>
</feature>
<dbReference type="PRINTS" id="PR01071">
    <property type="entry name" value="ACOABIOTINCC"/>
</dbReference>
<dbReference type="PROSITE" id="PS50968">
    <property type="entry name" value="BIOTINYL_LIPOYL"/>
    <property type="match status" value="1"/>
</dbReference>
<evidence type="ECO:0000256" key="3">
    <source>
        <dbReference type="ARBA" id="ARBA00022516"/>
    </source>
</evidence>
<dbReference type="GO" id="GO:0006633">
    <property type="term" value="P:fatty acid biosynthetic process"/>
    <property type="evidence" value="ECO:0007669"/>
    <property type="project" value="UniProtKB-UniPathway"/>
</dbReference>
<evidence type="ECO:0000256" key="1">
    <source>
        <dbReference type="ARBA" id="ARBA00005194"/>
    </source>
</evidence>
<protein>
    <recommendedName>
        <fullName evidence="2">Biotin carboxyl carrier protein of acetyl-CoA carboxylase</fullName>
    </recommendedName>
</protein>
<evidence type="ECO:0000256" key="5">
    <source>
        <dbReference type="ARBA" id="ARBA00023098"/>
    </source>
</evidence>
<organism evidence="9">
    <name type="scientific">freshwater metagenome</name>
    <dbReference type="NCBI Taxonomy" id="449393"/>
    <lineage>
        <taxon>unclassified sequences</taxon>
        <taxon>metagenomes</taxon>
        <taxon>ecological metagenomes</taxon>
    </lineage>
</organism>
<accession>A0A6J7I9L0</accession>
<comment type="pathway">
    <text evidence="1">Lipid metabolism; fatty acid biosynthesis.</text>
</comment>
<dbReference type="AlphaFoldDB" id="A0A6J7I9L0"/>
<keyword evidence="7" id="KW-0092">Biotin</keyword>
<dbReference type="PANTHER" id="PTHR45266:SF3">
    <property type="entry name" value="OXALOACETATE DECARBOXYLASE ALPHA CHAIN"/>
    <property type="match status" value="1"/>
</dbReference>
<gene>
    <name evidence="9" type="ORF">UFOPK3772_00052</name>
</gene>
<dbReference type="SUPFAM" id="SSF51230">
    <property type="entry name" value="Single hybrid motif"/>
    <property type="match status" value="1"/>
</dbReference>
<dbReference type="GO" id="GO:0003989">
    <property type="term" value="F:acetyl-CoA carboxylase activity"/>
    <property type="evidence" value="ECO:0007669"/>
    <property type="project" value="InterPro"/>
</dbReference>
<dbReference type="Gene3D" id="2.40.50.100">
    <property type="match status" value="1"/>
</dbReference>
<dbReference type="InterPro" id="IPR001249">
    <property type="entry name" value="AcCoA_biotinCC"/>
</dbReference>
<keyword evidence="4" id="KW-0276">Fatty acid metabolism</keyword>
<keyword evidence="3" id="KW-0444">Lipid biosynthesis</keyword>
<proteinExistence type="predicted"/>
<evidence type="ECO:0000256" key="4">
    <source>
        <dbReference type="ARBA" id="ARBA00022832"/>
    </source>
</evidence>
<dbReference type="InterPro" id="IPR050709">
    <property type="entry name" value="Biotin_Carboxyl_Carrier/Decarb"/>
</dbReference>
<dbReference type="GO" id="GO:0009317">
    <property type="term" value="C:acetyl-CoA carboxylase complex"/>
    <property type="evidence" value="ECO:0007669"/>
    <property type="project" value="InterPro"/>
</dbReference>
<dbReference type="EMBL" id="CAFBNE010000001">
    <property type="protein sequence ID" value="CAB4927595.1"/>
    <property type="molecule type" value="Genomic_DNA"/>
</dbReference>
<keyword evidence="6" id="KW-0275">Fatty acid biosynthesis</keyword>
<keyword evidence="5" id="KW-0443">Lipid metabolism</keyword>
<evidence type="ECO:0000259" key="8">
    <source>
        <dbReference type="PROSITE" id="PS50968"/>
    </source>
</evidence>
<dbReference type="PANTHER" id="PTHR45266">
    <property type="entry name" value="OXALOACETATE DECARBOXYLASE ALPHA CHAIN"/>
    <property type="match status" value="1"/>
</dbReference>
<evidence type="ECO:0000256" key="6">
    <source>
        <dbReference type="ARBA" id="ARBA00023160"/>
    </source>
</evidence>
<dbReference type="CDD" id="cd06850">
    <property type="entry name" value="biotinyl_domain"/>
    <property type="match status" value="1"/>
</dbReference>
<reference evidence="9" key="1">
    <citation type="submission" date="2020-05" db="EMBL/GenBank/DDBJ databases">
        <authorList>
            <person name="Chiriac C."/>
            <person name="Salcher M."/>
            <person name="Ghai R."/>
            <person name="Kavagutti S V."/>
        </authorList>
    </citation>
    <scope>NUCLEOTIDE SEQUENCE</scope>
</reference>